<evidence type="ECO:0000313" key="3">
    <source>
        <dbReference type="Proteomes" id="UP001495147"/>
    </source>
</evidence>
<dbReference type="Pfam" id="PF24553">
    <property type="entry name" value="Rv0428c_C"/>
    <property type="match status" value="1"/>
</dbReference>
<organism evidence="2 3">
    <name type="scientific">Roseateles paludis</name>
    <dbReference type="NCBI Taxonomy" id="3145238"/>
    <lineage>
        <taxon>Bacteria</taxon>
        <taxon>Pseudomonadati</taxon>
        <taxon>Pseudomonadota</taxon>
        <taxon>Betaproteobacteria</taxon>
        <taxon>Burkholderiales</taxon>
        <taxon>Sphaerotilaceae</taxon>
        <taxon>Roseateles</taxon>
    </lineage>
</organism>
<proteinExistence type="predicted"/>
<sequence length="248" mass="26268">MTDALALRAELAGLNASAPPQQTEVDGWLIRLSPGKAKRSRCINALKAGSLPVDEVLARCQRSFDAAGLPFIVRLTPWSQPADLDERLAAKGWAAFDAADVLVLEHLVPDPAPARLTALDAAAYAATVGALRGSSATAIAAHAQRTANAPVPYQGFGLFDEAGELLACGQIVLEGPLVGLYDIASARPRQGHAESLCRALLATAYAQGAREAYLQVGCDNDAAQALYRKLGFTWAYRYHYRSPAAVVD</sequence>
<keyword evidence="2" id="KW-0808">Transferase</keyword>
<protein>
    <submittedName>
        <fullName evidence="2">GNAT family N-acetyltransferase</fullName>
        <ecNumber evidence="2">2.3.1.-</ecNumber>
    </submittedName>
</protein>
<reference evidence="2 3" key="1">
    <citation type="submission" date="2024-05" db="EMBL/GenBank/DDBJ databases">
        <title>Roseateles sp. DJS-2-20 16S ribosomal RNA gene Genome sequencing and assembly.</title>
        <authorList>
            <person name="Woo H."/>
        </authorList>
    </citation>
    <scope>NUCLEOTIDE SEQUENCE [LARGE SCALE GENOMIC DNA]</scope>
    <source>
        <strain evidence="2 3">DJS-2-20</strain>
    </source>
</reference>
<dbReference type="EC" id="2.3.1.-" evidence="2"/>
<gene>
    <name evidence="2" type="ORF">ABDJ85_03030</name>
</gene>
<dbReference type="EMBL" id="JBDPZD010000001">
    <property type="protein sequence ID" value="MEO3690424.1"/>
    <property type="molecule type" value="Genomic_DNA"/>
</dbReference>
<name>A0ABV0FWX8_9BURK</name>
<dbReference type="SUPFAM" id="SSF55729">
    <property type="entry name" value="Acyl-CoA N-acyltransferases (Nat)"/>
    <property type="match status" value="1"/>
</dbReference>
<dbReference type="RefSeq" id="WP_347703254.1">
    <property type="nucleotide sequence ID" value="NZ_JBDPZD010000001.1"/>
</dbReference>
<dbReference type="InterPro" id="IPR056935">
    <property type="entry name" value="Rv0428c-like_C"/>
</dbReference>
<keyword evidence="3" id="KW-1185">Reference proteome</keyword>
<dbReference type="InterPro" id="IPR000182">
    <property type="entry name" value="GNAT_dom"/>
</dbReference>
<evidence type="ECO:0000313" key="2">
    <source>
        <dbReference type="EMBL" id="MEO3690424.1"/>
    </source>
</evidence>
<feature type="domain" description="N-acetyltransferase" evidence="1">
    <location>
        <begin position="114"/>
        <end position="248"/>
    </location>
</feature>
<comment type="caution">
    <text evidence="2">The sequence shown here is derived from an EMBL/GenBank/DDBJ whole genome shotgun (WGS) entry which is preliminary data.</text>
</comment>
<evidence type="ECO:0000259" key="1">
    <source>
        <dbReference type="PROSITE" id="PS51186"/>
    </source>
</evidence>
<dbReference type="InterPro" id="IPR016181">
    <property type="entry name" value="Acyl_CoA_acyltransferase"/>
</dbReference>
<dbReference type="PROSITE" id="PS51186">
    <property type="entry name" value="GNAT"/>
    <property type="match status" value="1"/>
</dbReference>
<accession>A0ABV0FWX8</accession>
<dbReference type="Gene3D" id="3.40.630.30">
    <property type="match status" value="1"/>
</dbReference>
<keyword evidence="2" id="KW-0012">Acyltransferase</keyword>
<dbReference type="Proteomes" id="UP001495147">
    <property type="component" value="Unassembled WGS sequence"/>
</dbReference>
<dbReference type="GO" id="GO:0016746">
    <property type="term" value="F:acyltransferase activity"/>
    <property type="evidence" value="ECO:0007669"/>
    <property type="project" value="UniProtKB-KW"/>
</dbReference>